<proteinExistence type="predicted"/>
<comment type="caution">
    <text evidence="1">The sequence shown here is derived from an EMBL/GenBank/DDBJ whole genome shotgun (WGS) entry which is preliminary data.</text>
</comment>
<gene>
    <name evidence="1" type="ORF">FIESC28_09806</name>
</gene>
<dbReference type="AlphaFoldDB" id="A0A366QXF1"/>
<dbReference type="GeneID" id="41999237"/>
<dbReference type="OrthoDB" id="5364171at2759"/>
<dbReference type="EMBL" id="QKXC01000261">
    <property type="protein sequence ID" value="RBR09587.1"/>
    <property type="molecule type" value="Genomic_DNA"/>
</dbReference>
<accession>A0A366QXF1</accession>
<dbReference type="Proteomes" id="UP000253153">
    <property type="component" value="Unassembled WGS sequence"/>
</dbReference>
<dbReference type="RefSeq" id="XP_031012004.1">
    <property type="nucleotide sequence ID" value="XM_031163941.1"/>
</dbReference>
<protein>
    <submittedName>
        <fullName evidence="1">Uncharacterized protein</fullName>
    </submittedName>
</protein>
<evidence type="ECO:0000313" key="2">
    <source>
        <dbReference type="Proteomes" id="UP000253153"/>
    </source>
</evidence>
<sequence length="362" mass="41261">MEAGPSTDADIQNKVKKALEGISLEISSLEKLSGGSVNWIYVEKLKRPLEDGTLEVLVKHAESYMASKPDFTLPSLRCVYRHQALGRWLKDFTEWNSQQTDHREVIAQNEFAQTVRHMVDYQWLHKRIEEFPSVLSDGRAVLEEVEKTAAAELKEHNKLRTIHRDNEALNRWLITAPNPEAVDEWWREASEKSDVRRLGTDFYTYTNGTPPTFAPTTSAKIMFTLIYDRDARPTSIFDQPDRTDVVGDIYWLEIGGLIYATKQGRTRFVIRLAGQQQQNGDRNNIVLIDKDFVSISAMGSKGIKYVSTNEDGELILNGHSHGLFYGDLKKNFLAQGQTGESDSVQITQTDGYGEEWELVRQM</sequence>
<reference evidence="1 2" key="1">
    <citation type="submission" date="2018-06" db="EMBL/GenBank/DDBJ databases">
        <title>Fusarium incarnatum-equiseti species complex species 28.</title>
        <authorList>
            <person name="Gardiner D.M."/>
        </authorList>
    </citation>
    <scope>NUCLEOTIDE SEQUENCE [LARGE SCALE GENOMIC DNA]</scope>
    <source>
        <strain evidence="1 2">FIESC_28</strain>
    </source>
</reference>
<keyword evidence="2" id="KW-1185">Reference proteome</keyword>
<name>A0A366QXF1_9HYPO</name>
<evidence type="ECO:0000313" key="1">
    <source>
        <dbReference type="EMBL" id="RBR09587.1"/>
    </source>
</evidence>
<organism evidence="1 2">
    <name type="scientific">Fusarium coffeatum</name>
    <dbReference type="NCBI Taxonomy" id="231269"/>
    <lineage>
        <taxon>Eukaryota</taxon>
        <taxon>Fungi</taxon>
        <taxon>Dikarya</taxon>
        <taxon>Ascomycota</taxon>
        <taxon>Pezizomycotina</taxon>
        <taxon>Sordariomycetes</taxon>
        <taxon>Hypocreomycetidae</taxon>
        <taxon>Hypocreales</taxon>
        <taxon>Nectriaceae</taxon>
        <taxon>Fusarium</taxon>
        <taxon>Fusarium incarnatum-equiseti species complex</taxon>
    </lineage>
</organism>